<organism evidence="4 5">
    <name type="scientific">Adhaeribacter arboris</name>
    <dbReference type="NCBI Taxonomy" id="2072846"/>
    <lineage>
        <taxon>Bacteria</taxon>
        <taxon>Pseudomonadati</taxon>
        <taxon>Bacteroidota</taxon>
        <taxon>Cytophagia</taxon>
        <taxon>Cytophagales</taxon>
        <taxon>Hymenobacteraceae</taxon>
        <taxon>Adhaeribacter</taxon>
    </lineage>
</organism>
<dbReference type="Proteomes" id="UP000240357">
    <property type="component" value="Unassembled WGS sequence"/>
</dbReference>
<reference evidence="4 5" key="1">
    <citation type="submission" date="2018-03" db="EMBL/GenBank/DDBJ databases">
        <title>Adhaeribacter sp. HMF7605 Genome sequencing and assembly.</title>
        <authorList>
            <person name="Kang H."/>
            <person name="Kang J."/>
            <person name="Cha I."/>
            <person name="Kim H."/>
            <person name="Joh K."/>
        </authorList>
    </citation>
    <scope>NUCLEOTIDE SEQUENCE [LARGE SCALE GENOMIC DNA]</scope>
    <source>
        <strain evidence="4 5">HMF7605</strain>
    </source>
</reference>
<dbReference type="EMBL" id="PYFT01000001">
    <property type="protein sequence ID" value="PSR56666.1"/>
    <property type="molecule type" value="Genomic_DNA"/>
</dbReference>
<keyword evidence="4" id="KW-0808">Transferase</keyword>
<evidence type="ECO:0000256" key="2">
    <source>
        <dbReference type="SAM" id="Phobius"/>
    </source>
</evidence>
<dbReference type="Pfam" id="PF02397">
    <property type="entry name" value="Bac_transf"/>
    <property type="match status" value="1"/>
</dbReference>
<feature type="transmembrane region" description="Helical" evidence="2">
    <location>
        <begin position="148"/>
        <end position="169"/>
    </location>
</feature>
<accession>A0A2T2YMC9</accession>
<dbReference type="GO" id="GO:0016780">
    <property type="term" value="F:phosphotransferase activity, for other substituted phosphate groups"/>
    <property type="evidence" value="ECO:0007669"/>
    <property type="project" value="TreeGrafter"/>
</dbReference>
<evidence type="ECO:0000256" key="1">
    <source>
        <dbReference type="ARBA" id="ARBA00006464"/>
    </source>
</evidence>
<dbReference type="InterPro" id="IPR003362">
    <property type="entry name" value="Bact_transf"/>
</dbReference>
<dbReference type="PANTHER" id="PTHR30576">
    <property type="entry name" value="COLANIC BIOSYNTHESIS UDP-GLUCOSE LIPID CARRIER TRANSFERASE"/>
    <property type="match status" value="1"/>
</dbReference>
<comment type="caution">
    <text evidence="4">The sequence shown here is derived from an EMBL/GenBank/DDBJ whole genome shotgun (WGS) entry which is preliminary data.</text>
</comment>
<evidence type="ECO:0000259" key="3">
    <source>
        <dbReference type="Pfam" id="PF02397"/>
    </source>
</evidence>
<keyword evidence="2" id="KW-1133">Transmembrane helix</keyword>
<gene>
    <name evidence="4" type="ORF">AHMF7605_25805</name>
</gene>
<proteinExistence type="inferred from homology"/>
<keyword evidence="2" id="KW-0472">Membrane</keyword>
<protein>
    <submittedName>
        <fullName evidence="4">Sugar transferase</fullName>
    </submittedName>
</protein>
<keyword evidence="5" id="KW-1185">Reference proteome</keyword>
<dbReference type="AlphaFoldDB" id="A0A2T2YMC9"/>
<dbReference type="OrthoDB" id="9808602at2"/>
<evidence type="ECO:0000313" key="4">
    <source>
        <dbReference type="EMBL" id="PSR56666.1"/>
    </source>
</evidence>
<sequence>MRKRVVCLASDEQEIQNFTSEFAEDLEVWYFDNPTNFLSWLAKGEYFDAIFNSATLTSPLGLNLIRTLKKDIGIKEPVFWLTNDAVSSNLETLLAEAGVSDIFSQNPEKEKLLTRLDYLSHSGKTAALQSKKNPYAYKNPIGKRIFDVLVSVTALLCLSPLFLLLALLVKLESKGPAFYYSYRVGTGYRTFRFWKFRSMRPNADKMLASMKNLNQYQKSSVEEPTQQFTSLCTACAAAGTMCQNQLIDGHGKPVCEKQYKVAKRAENGAAFIKIANDPRITKIGMFLRNTSLDELPQLYNVLRGDMSIVGNRPLPLYEAEKITTDQFAARFIAPAGITGLWQVSKRGKGGNMSEEERKELDIEYAKSFSLKKDLQIILKTFPALFQKENV</sequence>
<dbReference type="PANTHER" id="PTHR30576:SF0">
    <property type="entry name" value="UNDECAPRENYL-PHOSPHATE N-ACETYLGALACTOSAMINYL 1-PHOSPHATE TRANSFERASE-RELATED"/>
    <property type="match status" value="1"/>
</dbReference>
<evidence type="ECO:0000313" key="5">
    <source>
        <dbReference type="Proteomes" id="UP000240357"/>
    </source>
</evidence>
<comment type="similarity">
    <text evidence="1">Belongs to the bacterial sugar transferase family.</text>
</comment>
<name>A0A2T2YMC9_9BACT</name>
<keyword evidence="2" id="KW-0812">Transmembrane</keyword>
<feature type="domain" description="Bacterial sugar transferase" evidence="3">
    <location>
        <begin position="143"/>
        <end position="385"/>
    </location>
</feature>
<dbReference type="RefSeq" id="WP_106932842.1">
    <property type="nucleotide sequence ID" value="NZ_PYFT01000001.1"/>
</dbReference>